<dbReference type="AlphaFoldDB" id="A0A6L3N8S3"/>
<evidence type="ECO:0000256" key="1">
    <source>
        <dbReference type="SAM" id="Phobius"/>
    </source>
</evidence>
<gene>
    <name evidence="2" type="ORF">F7R13_31995</name>
</gene>
<keyword evidence="1" id="KW-0812">Transmembrane</keyword>
<feature type="transmembrane region" description="Helical" evidence="1">
    <location>
        <begin position="29"/>
        <end position="48"/>
    </location>
</feature>
<protein>
    <submittedName>
        <fullName evidence="2">ABC transporter permease</fullName>
    </submittedName>
</protein>
<evidence type="ECO:0000313" key="3">
    <source>
        <dbReference type="Proteomes" id="UP000473571"/>
    </source>
</evidence>
<keyword evidence="1" id="KW-0472">Membrane</keyword>
<evidence type="ECO:0000313" key="2">
    <source>
        <dbReference type="EMBL" id="KAB0645745.1"/>
    </source>
</evidence>
<organism evidence="2 3">
    <name type="scientific">Burkholderia territorii</name>
    <dbReference type="NCBI Taxonomy" id="1503055"/>
    <lineage>
        <taxon>Bacteria</taxon>
        <taxon>Pseudomonadati</taxon>
        <taxon>Pseudomonadota</taxon>
        <taxon>Betaproteobacteria</taxon>
        <taxon>Burkholderiales</taxon>
        <taxon>Burkholderiaceae</taxon>
        <taxon>Burkholderia</taxon>
        <taxon>Burkholderia cepacia complex</taxon>
    </lineage>
</organism>
<dbReference type="Proteomes" id="UP000473571">
    <property type="component" value="Unassembled WGS sequence"/>
</dbReference>
<reference evidence="2 3" key="1">
    <citation type="submission" date="2019-09" db="EMBL/GenBank/DDBJ databases">
        <title>Draft genome sequences of 48 bacterial type strains from the CCUG.</title>
        <authorList>
            <person name="Tunovic T."/>
            <person name="Pineiro-Iglesias B."/>
            <person name="Unosson C."/>
            <person name="Inganas E."/>
            <person name="Ohlen M."/>
            <person name="Cardew S."/>
            <person name="Jensie-Markopoulos S."/>
            <person name="Salva-Serra F."/>
            <person name="Jaen-Luchoro D."/>
            <person name="Karlsson R."/>
            <person name="Svensson-Stadler L."/>
            <person name="Chun J."/>
            <person name="Moore E."/>
        </authorList>
    </citation>
    <scope>NUCLEOTIDE SEQUENCE [LARGE SCALE GENOMIC DNA]</scope>
    <source>
        <strain evidence="2 3">CCUG 65687</strain>
    </source>
</reference>
<sequence length="53" mass="5641">MSDTAIPIPSSDPHALGASSRRRAAVKRLAWLLAPWALPALLFTLWSVGSARG</sequence>
<keyword evidence="1" id="KW-1133">Transmembrane helix</keyword>
<name>A0A6L3N8S3_9BURK</name>
<feature type="non-terminal residue" evidence="2">
    <location>
        <position position="53"/>
    </location>
</feature>
<dbReference type="EMBL" id="VZOL01000928">
    <property type="protein sequence ID" value="KAB0645745.1"/>
    <property type="molecule type" value="Genomic_DNA"/>
</dbReference>
<proteinExistence type="predicted"/>
<comment type="caution">
    <text evidence="2">The sequence shown here is derived from an EMBL/GenBank/DDBJ whole genome shotgun (WGS) entry which is preliminary data.</text>
</comment>
<accession>A0A6L3N8S3</accession>